<organism evidence="2 3">
    <name type="scientific">Cryoendolithus antarcticus</name>
    <dbReference type="NCBI Taxonomy" id="1507870"/>
    <lineage>
        <taxon>Eukaryota</taxon>
        <taxon>Fungi</taxon>
        <taxon>Dikarya</taxon>
        <taxon>Ascomycota</taxon>
        <taxon>Pezizomycotina</taxon>
        <taxon>Dothideomycetes</taxon>
        <taxon>Dothideomycetidae</taxon>
        <taxon>Cladosporiales</taxon>
        <taxon>Cladosporiaceae</taxon>
        <taxon>Cryoendolithus</taxon>
    </lineage>
</organism>
<gene>
    <name evidence="2" type="ORF">B0A48_02581</name>
</gene>
<dbReference type="AlphaFoldDB" id="A0A1V8TP23"/>
<dbReference type="InParanoid" id="A0A1V8TP23"/>
<protein>
    <submittedName>
        <fullName evidence="2">Uncharacterized protein</fullName>
    </submittedName>
</protein>
<feature type="region of interest" description="Disordered" evidence="1">
    <location>
        <begin position="376"/>
        <end position="406"/>
    </location>
</feature>
<sequence>MSAQLAVGNEAIYRDRTHWQPPVRQSDRGTAMFLSSLRVTASLVKEMSKIEADTDAVLHIFDVLIGFSPALRTFYLLTQGRTPTAQECAALSHAVFYALEKIVPSELVGVGKDRLFESSRLLFGLLLEKAKTVKLPFVSSQTFHAPYLLSLAGVQLLDVQTEEPILHAVNTDIGPVEQGYYDAFAPGGPLYLSPAQPRLTHAPHNDLEGARKALLSGGSTREIVAFSRVKLQAEHRYEDGGNQDSVADHTELTDLHYLAELCGQNKLAVHMPSQLVSAEHPCLTFDLHAHLAVYLGEEACGTPGKSSLVFRPQHGTSAEDTAVIEQLIAPIVKAYESAGTSVFDASGGAAVRKAEAPDEILMFCVDVSASMRTSTDFSDINDDGEIADPTSGEPVIEGEWYTPSTI</sequence>
<reference evidence="3" key="1">
    <citation type="submission" date="2017-03" db="EMBL/GenBank/DDBJ databases">
        <title>Genomes of endolithic fungi from Antarctica.</title>
        <authorList>
            <person name="Coleine C."/>
            <person name="Masonjones S."/>
            <person name="Stajich J.E."/>
        </authorList>
    </citation>
    <scope>NUCLEOTIDE SEQUENCE [LARGE SCALE GENOMIC DNA]</scope>
    <source>
        <strain evidence="3">CCFEE 5527</strain>
    </source>
</reference>
<accession>A0A1V8TP23</accession>
<name>A0A1V8TP23_9PEZI</name>
<dbReference type="OrthoDB" id="10069349at2759"/>
<dbReference type="EMBL" id="NAJO01000004">
    <property type="protein sequence ID" value="OQO13117.1"/>
    <property type="molecule type" value="Genomic_DNA"/>
</dbReference>
<evidence type="ECO:0000313" key="3">
    <source>
        <dbReference type="Proteomes" id="UP000192596"/>
    </source>
</evidence>
<proteinExistence type="predicted"/>
<keyword evidence="3" id="KW-1185">Reference proteome</keyword>
<evidence type="ECO:0000313" key="2">
    <source>
        <dbReference type="EMBL" id="OQO13117.1"/>
    </source>
</evidence>
<dbReference type="Proteomes" id="UP000192596">
    <property type="component" value="Unassembled WGS sequence"/>
</dbReference>
<evidence type="ECO:0000256" key="1">
    <source>
        <dbReference type="SAM" id="MobiDB-lite"/>
    </source>
</evidence>
<dbReference type="STRING" id="1507870.A0A1V8TP23"/>
<comment type="caution">
    <text evidence="2">The sequence shown here is derived from an EMBL/GenBank/DDBJ whole genome shotgun (WGS) entry which is preliminary data.</text>
</comment>